<name>A0AAV8VSN0_9CUCU</name>
<feature type="domain" description="EF-hand" evidence="9">
    <location>
        <begin position="268"/>
        <end position="303"/>
    </location>
</feature>
<protein>
    <recommendedName>
        <fullName evidence="8">Ubiquitin carboxyl-terminal hydrolase MINDY</fullName>
        <ecNumber evidence="8">3.4.19.12</ecNumber>
    </recommendedName>
</protein>
<dbReference type="AlphaFoldDB" id="A0AAV8VSN0"/>
<dbReference type="Pfam" id="PF13898">
    <property type="entry name" value="MINDY-3_4_CD"/>
    <property type="match status" value="1"/>
</dbReference>
<keyword evidence="7 8" id="KW-0788">Thiol protease</keyword>
<dbReference type="InterPro" id="IPR025257">
    <property type="entry name" value="MINDY-3/4_CD"/>
</dbReference>
<keyword evidence="5 8" id="KW-0833">Ubl conjugation pathway</keyword>
<comment type="caution">
    <text evidence="10">The sequence shown here is derived from an EMBL/GenBank/DDBJ whole genome shotgun (WGS) entry which is preliminary data.</text>
</comment>
<sequence length="307" mass="34778">MAETLPSAVEQELLGIKNLLWGKEIKTDIFKRWSQGFYFSGSEKSALEQSEGGPCAIIAPVQAFIIKNLLLEYKDFSFREKVNLEVQNRSLINALTEILGQCTGQKYYVVYLDSTFSDSISASEINGDKNENSTLVAAPKNLYSPLVAADPLRFHEELRVHCFHCMDDVLKYYFENIEKLKTQYGVLLFLYSVIASKGLEQVKSESDTQDPLIDETYGYGSQSLINLMITGRATTYVWDHYQDVGGLSKQLRLYSIQVDERKLVSPETKSEQARRVFKSFDPDGNNFIGSDKLQDVLRALDLVSEPE</sequence>
<keyword evidence="4 8" id="KW-0645">Protease</keyword>
<dbReference type="SUPFAM" id="SSF47473">
    <property type="entry name" value="EF-hand"/>
    <property type="match status" value="1"/>
</dbReference>
<reference evidence="10 11" key="1">
    <citation type="journal article" date="2023" name="Insect Mol. Biol.">
        <title>Genome sequencing provides insights into the evolution of gene families encoding plant cell wall-degrading enzymes in longhorned beetles.</title>
        <authorList>
            <person name="Shin N.R."/>
            <person name="Okamura Y."/>
            <person name="Kirsch R."/>
            <person name="Pauchet Y."/>
        </authorList>
    </citation>
    <scope>NUCLEOTIDE SEQUENCE [LARGE SCALE GENOMIC DNA]</scope>
    <source>
        <strain evidence="10">EAD_L_NR</strain>
    </source>
</reference>
<dbReference type="InterPro" id="IPR039785">
    <property type="entry name" value="MINY3/4"/>
</dbReference>
<evidence type="ECO:0000256" key="4">
    <source>
        <dbReference type="ARBA" id="ARBA00022670"/>
    </source>
</evidence>
<dbReference type="GO" id="GO:0071108">
    <property type="term" value="P:protein K48-linked deubiquitination"/>
    <property type="evidence" value="ECO:0007669"/>
    <property type="project" value="InterPro"/>
</dbReference>
<evidence type="ECO:0000256" key="5">
    <source>
        <dbReference type="ARBA" id="ARBA00022786"/>
    </source>
</evidence>
<dbReference type="EMBL" id="JANEYG010000034">
    <property type="protein sequence ID" value="KAJ8917327.1"/>
    <property type="molecule type" value="Genomic_DNA"/>
</dbReference>
<dbReference type="GO" id="GO:0006508">
    <property type="term" value="P:proteolysis"/>
    <property type="evidence" value="ECO:0007669"/>
    <property type="project" value="UniProtKB-KW"/>
</dbReference>
<gene>
    <name evidence="10" type="ORF">NQ315_002349</name>
</gene>
<dbReference type="PANTHER" id="PTHR12473">
    <property type="entry name" value="UBIQUITIN CARBOXYL-TERMINAL HYDROLASE MINDY-4-RELATED"/>
    <property type="match status" value="1"/>
</dbReference>
<evidence type="ECO:0000256" key="1">
    <source>
        <dbReference type="ARBA" id="ARBA00000707"/>
    </source>
</evidence>
<evidence type="ECO:0000313" key="11">
    <source>
        <dbReference type="Proteomes" id="UP001159042"/>
    </source>
</evidence>
<dbReference type="GO" id="GO:0005509">
    <property type="term" value="F:calcium ion binding"/>
    <property type="evidence" value="ECO:0007669"/>
    <property type="project" value="InterPro"/>
</dbReference>
<keyword evidence="6 8" id="KW-0378">Hydrolase</keyword>
<proteinExistence type="inferred from homology"/>
<comment type="catalytic activity">
    <reaction evidence="1 8">
        <text>Thiol-dependent hydrolysis of ester, thioester, amide, peptide and isopeptide bonds formed by the C-terminal Gly of ubiquitin (a 76-residue protein attached to proteins as an intracellular targeting signal).</text>
        <dbReference type="EC" id="3.4.19.12"/>
    </reaction>
</comment>
<comment type="function">
    <text evidence="2 8">Hydrolase that can remove 'Lys-48'-linked conjugated ubiquitin from proteins.</text>
</comment>
<dbReference type="Gene3D" id="1.10.238.10">
    <property type="entry name" value="EF-hand"/>
    <property type="match status" value="1"/>
</dbReference>
<dbReference type="EC" id="3.4.19.12" evidence="8"/>
<comment type="similarity">
    <text evidence="3 8">Belongs to the MINDY deubiquitinase family. FAM188 subfamily.</text>
</comment>
<evidence type="ECO:0000259" key="9">
    <source>
        <dbReference type="PROSITE" id="PS50222"/>
    </source>
</evidence>
<dbReference type="GO" id="GO:0004843">
    <property type="term" value="F:cysteine-type deubiquitinase activity"/>
    <property type="evidence" value="ECO:0007669"/>
    <property type="project" value="UniProtKB-UniRule"/>
</dbReference>
<evidence type="ECO:0000313" key="10">
    <source>
        <dbReference type="EMBL" id="KAJ8917327.1"/>
    </source>
</evidence>
<dbReference type="SMART" id="SM01174">
    <property type="entry name" value="DUF4205"/>
    <property type="match status" value="1"/>
</dbReference>
<organism evidence="10 11">
    <name type="scientific">Exocentrus adspersus</name>
    <dbReference type="NCBI Taxonomy" id="1586481"/>
    <lineage>
        <taxon>Eukaryota</taxon>
        <taxon>Metazoa</taxon>
        <taxon>Ecdysozoa</taxon>
        <taxon>Arthropoda</taxon>
        <taxon>Hexapoda</taxon>
        <taxon>Insecta</taxon>
        <taxon>Pterygota</taxon>
        <taxon>Neoptera</taxon>
        <taxon>Endopterygota</taxon>
        <taxon>Coleoptera</taxon>
        <taxon>Polyphaga</taxon>
        <taxon>Cucujiformia</taxon>
        <taxon>Chrysomeloidea</taxon>
        <taxon>Cerambycidae</taxon>
        <taxon>Lamiinae</taxon>
        <taxon>Acanthocinini</taxon>
        <taxon>Exocentrus</taxon>
    </lineage>
</organism>
<evidence type="ECO:0000256" key="8">
    <source>
        <dbReference type="RuleBase" id="RU367088"/>
    </source>
</evidence>
<dbReference type="InterPro" id="IPR011992">
    <property type="entry name" value="EF-hand-dom_pair"/>
</dbReference>
<keyword evidence="11" id="KW-1185">Reference proteome</keyword>
<evidence type="ECO:0000256" key="2">
    <source>
        <dbReference type="ARBA" id="ARBA00002107"/>
    </source>
</evidence>
<evidence type="ECO:0000256" key="3">
    <source>
        <dbReference type="ARBA" id="ARBA00011074"/>
    </source>
</evidence>
<evidence type="ECO:0000256" key="7">
    <source>
        <dbReference type="ARBA" id="ARBA00022807"/>
    </source>
</evidence>
<dbReference type="GO" id="GO:1990380">
    <property type="term" value="F:K48-linked deubiquitinase activity"/>
    <property type="evidence" value="ECO:0007669"/>
    <property type="project" value="UniProtKB-UniRule"/>
</dbReference>
<dbReference type="PANTHER" id="PTHR12473:SF17">
    <property type="entry name" value="UBIQUITIN CARBOXYL-TERMINAL HYDROLASE MINDY-3"/>
    <property type="match status" value="1"/>
</dbReference>
<dbReference type="Proteomes" id="UP001159042">
    <property type="component" value="Unassembled WGS sequence"/>
</dbReference>
<accession>A0AAV8VSN0</accession>
<dbReference type="PROSITE" id="PS50222">
    <property type="entry name" value="EF_HAND_2"/>
    <property type="match status" value="1"/>
</dbReference>
<evidence type="ECO:0000256" key="6">
    <source>
        <dbReference type="ARBA" id="ARBA00022801"/>
    </source>
</evidence>
<dbReference type="InterPro" id="IPR002048">
    <property type="entry name" value="EF_hand_dom"/>
</dbReference>